<dbReference type="RefSeq" id="XP_001273532.1">
    <property type="nucleotide sequence ID" value="XM_001273531.1"/>
</dbReference>
<dbReference type="EMBL" id="DS027050">
    <property type="protein sequence ID" value="EAW12106.1"/>
    <property type="molecule type" value="Genomic_DNA"/>
</dbReference>
<protein>
    <submittedName>
        <fullName evidence="2">Uncharacterized protein</fullName>
    </submittedName>
</protein>
<evidence type="ECO:0000256" key="1">
    <source>
        <dbReference type="SAM" id="MobiDB-lite"/>
    </source>
</evidence>
<name>A1CC49_ASPCL</name>
<dbReference type="AlphaFoldDB" id="A1CC49"/>
<evidence type="ECO:0000313" key="3">
    <source>
        <dbReference type="Proteomes" id="UP000006701"/>
    </source>
</evidence>
<dbReference type="STRING" id="344612.A1CC49"/>
<dbReference type="HOGENOM" id="CLU_2084326_0_0_1"/>
<feature type="compositionally biased region" description="Polar residues" evidence="1">
    <location>
        <begin position="61"/>
        <end position="73"/>
    </location>
</feature>
<dbReference type="Proteomes" id="UP000006701">
    <property type="component" value="Unassembled WGS sequence"/>
</dbReference>
<evidence type="ECO:0000313" key="2">
    <source>
        <dbReference type="EMBL" id="EAW12106.1"/>
    </source>
</evidence>
<keyword evidence="3" id="KW-1185">Reference proteome</keyword>
<reference evidence="2 3" key="1">
    <citation type="journal article" date="2008" name="PLoS Genet.">
        <title>Genomic islands in the pathogenic filamentous fungus Aspergillus fumigatus.</title>
        <authorList>
            <person name="Fedorova N.D."/>
            <person name="Khaldi N."/>
            <person name="Joardar V.S."/>
            <person name="Maiti R."/>
            <person name="Amedeo P."/>
            <person name="Anderson M.J."/>
            <person name="Crabtree J."/>
            <person name="Silva J.C."/>
            <person name="Badger J.H."/>
            <person name="Albarraq A."/>
            <person name="Angiuoli S."/>
            <person name="Bussey H."/>
            <person name="Bowyer P."/>
            <person name="Cotty P.J."/>
            <person name="Dyer P.S."/>
            <person name="Egan A."/>
            <person name="Galens K."/>
            <person name="Fraser-Liggett C.M."/>
            <person name="Haas B.J."/>
            <person name="Inman J.M."/>
            <person name="Kent R."/>
            <person name="Lemieux S."/>
            <person name="Malavazi I."/>
            <person name="Orvis J."/>
            <person name="Roemer T."/>
            <person name="Ronning C.M."/>
            <person name="Sundaram J.P."/>
            <person name="Sutton G."/>
            <person name="Turner G."/>
            <person name="Venter J.C."/>
            <person name="White O.R."/>
            <person name="Whitty B.R."/>
            <person name="Youngman P."/>
            <person name="Wolfe K.H."/>
            <person name="Goldman G.H."/>
            <person name="Wortman J.R."/>
            <person name="Jiang B."/>
            <person name="Denning D.W."/>
            <person name="Nierman W.C."/>
        </authorList>
    </citation>
    <scope>NUCLEOTIDE SEQUENCE [LARGE SCALE GENOMIC DNA]</scope>
    <source>
        <strain evidence="3">ATCC 1007 / CBS 513.65 / DSM 816 / NCTC 3887 / NRRL 1</strain>
    </source>
</reference>
<feature type="compositionally biased region" description="Acidic residues" evidence="1">
    <location>
        <begin position="48"/>
        <end position="57"/>
    </location>
</feature>
<dbReference type="KEGG" id="act:ACLA_060610"/>
<organism evidence="2 3">
    <name type="scientific">Aspergillus clavatus (strain ATCC 1007 / CBS 513.65 / DSM 816 / NCTC 3887 / NRRL 1 / QM 1276 / 107)</name>
    <dbReference type="NCBI Taxonomy" id="344612"/>
    <lineage>
        <taxon>Eukaryota</taxon>
        <taxon>Fungi</taxon>
        <taxon>Dikarya</taxon>
        <taxon>Ascomycota</taxon>
        <taxon>Pezizomycotina</taxon>
        <taxon>Eurotiomycetes</taxon>
        <taxon>Eurotiomycetidae</taxon>
        <taxon>Eurotiales</taxon>
        <taxon>Aspergillaceae</taxon>
        <taxon>Aspergillus</taxon>
        <taxon>Aspergillus subgen. Fumigati</taxon>
    </lineage>
</organism>
<feature type="region of interest" description="Disordered" evidence="1">
    <location>
        <begin position="1"/>
        <end position="99"/>
    </location>
</feature>
<feature type="compositionally biased region" description="Acidic residues" evidence="1">
    <location>
        <begin position="77"/>
        <end position="87"/>
    </location>
</feature>
<gene>
    <name evidence="2" type="ORF">ACLA_060610</name>
</gene>
<sequence>MSTGASGGGAVTSSRGGGGFKKGGFKSSFTTVKGPVAASISTRKNVLGDDDADETSELSEPIQNKPSKDTLGQNELAETDTEDEYTDDSIGAGYYDPRKPTECSSMCLGFRHGLAAV</sequence>
<accession>A1CC49</accession>
<dbReference type="OrthoDB" id="4822at2759"/>
<dbReference type="GeneID" id="4705734"/>
<dbReference type="VEuPathDB" id="FungiDB:ACLA_060610"/>
<proteinExistence type="predicted"/>
<feature type="compositionally biased region" description="Gly residues" evidence="1">
    <location>
        <begin position="1"/>
        <end position="22"/>
    </location>
</feature>